<organism evidence="2 3">
    <name type="scientific">Planctomyces bekefii</name>
    <dbReference type="NCBI Taxonomy" id="1653850"/>
    <lineage>
        <taxon>Bacteria</taxon>
        <taxon>Pseudomonadati</taxon>
        <taxon>Planctomycetota</taxon>
        <taxon>Planctomycetia</taxon>
        <taxon>Planctomycetales</taxon>
        <taxon>Planctomycetaceae</taxon>
        <taxon>Planctomyces</taxon>
    </lineage>
</organism>
<name>A0A5C6M1E9_9PLAN</name>
<proteinExistence type="predicted"/>
<dbReference type="AlphaFoldDB" id="A0A5C6M1E9"/>
<evidence type="ECO:0000313" key="3">
    <source>
        <dbReference type="Proteomes" id="UP000321083"/>
    </source>
</evidence>
<keyword evidence="1" id="KW-0732">Signal</keyword>
<dbReference type="Proteomes" id="UP000321083">
    <property type="component" value="Unassembled WGS sequence"/>
</dbReference>
<feature type="signal peptide" evidence="1">
    <location>
        <begin position="1"/>
        <end position="22"/>
    </location>
</feature>
<evidence type="ECO:0000313" key="2">
    <source>
        <dbReference type="EMBL" id="TWW08570.1"/>
    </source>
</evidence>
<reference evidence="2 3" key="1">
    <citation type="submission" date="2019-08" db="EMBL/GenBank/DDBJ databases">
        <title>100 year-old enigma solved: identification of Planctomyces bekefii, the type genus and species of the phylum Planctomycetes.</title>
        <authorList>
            <person name="Svetlana D.N."/>
            <person name="Overmann J."/>
        </authorList>
    </citation>
    <scope>NUCLEOTIDE SEQUENCE [LARGE SCALE GENOMIC DNA]</scope>
    <source>
        <strain evidence="2">Phe10_nw2017</strain>
    </source>
</reference>
<evidence type="ECO:0008006" key="4">
    <source>
        <dbReference type="Google" id="ProtNLM"/>
    </source>
</evidence>
<accession>A0A5C6M1E9</accession>
<sequence>MRKFFALCLAGVGMFGLQAVNAGDLKSGLQVDEYPPAFYVTDVTGPAAGTKLCYRCQYGARPVVSLFVRNMDENTTKLVKELDAVVGKNKEKKMAAFVTVLSNDPDAQEKALKKIADDNKIAFSPLTVFENTSGPSNYKLATEAAITICMWVDSNVKVNYAIKANELNAELIAKIVKDTEKILN</sequence>
<evidence type="ECO:0000256" key="1">
    <source>
        <dbReference type="SAM" id="SignalP"/>
    </source>
</evidence>
<comment type="caution">
    <text evidence="2">The sequence shown here is derived from an EMBL/GenBank/DDBJ whole genome shotgun (WGS) entry which is preliminary data.</text>
</comment>
<protein>
    <recommendedName>
        <fullName evidence="4">Thioredoxin domain-containing protein</fullName>
    </recommendedName>
</protein>
<gene>
    <name evidence="2" type="ORF">E3A20_23000</name>
</gene>
<reference evidence="2 3" key="2">
    <citation type="submission" date="2019-08" db="EMBL/GenBank/DDBJ databases">
        <authorList>
            <person name="Henke P."/>
        </authorList>
    </citation>
    <scope>NUCLEOTIDE SEQUENCE [LARGE SCALE GENOMIC DNA]</scope>
    <source>
        <strain evidence="2">Phe10_nw2017</strain>
    </source>
</reference>
<feature type="chain" id="PRO_5022985347" description="Thioredoxin domain-containing protein" evidence="1">
    <location>
        <begin position="23"/>
        <end position="184"/>
    </location>
</feature>
<dbReference type="EMBL" id="SRHE01000602">
    <property type="protein sequence ID" value="TWW08570.1"/>
    <property type="molecule type" value="Genomic_DNA"/>
</dbReference>
<keyword evidence="3" id="KW-1185">Reference proteome</keyword>